<dbReference type="EMBL" id="MU839028">
    <property type="protein sequence ID" value="KAK1763393.1"/>
    <property type="molecule type" value="Genomic_DNA"/>
</dbReference>
<accession>A0AAJ0FHH2</accession>
<evidence type="ECO:0000259" key="1">
    <source>
        <dbReference type="Pfam" id="PF06985"/>
    </source>
</evidence>
<organism evidence="2 3">
    <name type="scientific">Phialemonium atrogriseum</name>
    <dbReference type="NCBI Taxonomy" id="1093897"/>
    <lineage>
        <taxon>Eukaryota</taxon>
        <taxon>Fungi</taxon>
        <taxon>Dikarya</taxon>
        <taxon>Ascomycota</taxon>
        <taxon>Pezizomycotina</taxon>
        <taxon>Sordariomycetes</taxon>
        <taxon>Sordariomycetidae</taxon>
        <taxon>Cephalothecales</taxon>
        <taxon>Cephalothecaceae</taxon>
        <taxon>Phialemonium</taxon>
    </lineage>
</organism>
<dbReference type="Proteomes" id="UP001244011">
    <property type="component" value="Unassembled WGS sequence"/>
</dbReference>
<evidence type="ECO:0000313" key="3">
    <source>
        <dbReference type="Proteomes" id="UP001244011"/>
    </source>
</evidence>
<dbReference type="GeneID" id="85312224"/>
<name>A0AAJ0FHH2_9PEZI</name>
<protein>
    <recommendedName>
        <fullName evidence="1">Heterokaryon incompatibility domain-containing protein</fullName>
    </recommendedName>
</protein>
<feature type="domain" description="Heterokaryon incompatibility" evidence="1">
    <location>
        <begin position="1"/>
        <end position="87"/>
    </location>
</feature>
<sequence>MADVYSSAASVVSWLGEQDSHTKPGFDVLRELKRLSEHSPNLLEKLSPGCHDYGKQLAKIFSSRESWVSVANVFQRTYFTRVWIIQEVVLAKVVKALCGSEEIEWSAITAASHFFSTTAWRDYLFTLYTESVEPQLGPRERMDIIRFRYQAPTILRSTTWECEKRKELPYQNEKRHQWAKILLYTLIRSLNFKATDPRDKIYALLGLVHDYARDKPGLLPAYELEETRSPAKAFISAAIQILEDSDDLLLLSCVEGESFQREATGRLPSWVPDWTSEESTGLRVTGYERYSASGSLKQRPTIDRQALTLGMNGIRLDHVTMVGESKQEVLQGKPFPNWLLILESLETWYGRARSEHRLDVFWRTLIVNTADYPPKLVPKTTSLGASFAKWFQEMRRVHDSSDPESEWEGLANRLSEVMDKMWEPQARGAAKLSDFTTPFSLSHHLRIFRTSEGYLGLGSECVQPGDWVWIVPASRVPLILRASHEVRSREHRHRLVGGSYLHGFMEGEGVSPTLTGKTLEEIERSMERFMLE</sequence>
<reference evidence="2" key="1">
    <citation type="submission" date="2023-06" db="EMBL/GenBank/DDBJ databases">
        <title>Genome-scale phylogeny and comparative genomics of the fungal order Sordariales.</title>
        <authorList>
            <consortium name="Lawrence Berkeley National Laboratory"/>
            <person name="Hensen N."/>
            <person name="Bonometti L."/>
            <person name="Westerberg I."/>
            <person name="Brannstrom I.O."/>
            <person name="Guillou S."/>
            <person name="Cros-Aarteil S."/>
            <person name="Calhoun S."/>
            <person name="Haridas S."/>
            <person name="Kuo A."/>
            <person name="Mondo S."/>
            <person name="Pangilinan J."/>
            <person name="Riley R."/>
            <person name="Labutti K."/>
            <person name="Andreopoulos B."/>
            <person name="Lipzen A."/>
            <person name="Chen C."/>
            <person name="Yanf M."/>
            <person name="Daum C."/>
            <person name="Ng V."/>
            <person name="Clum A."/>
            <person name="Steindorff A."/>
            <person name="Ohm R."/>
            <person name="Martin F."/>
            <person name="Silar P."/>
            <person name="Natvig D."/>
            <person name="Lalanne C."/>
            <person name="Gautier V."/>
            <person name="Ament-Velasquez S.L."/>
            <person name="Kruys A."/>
            <person name="Hutchinson M.I."/>
            <person name="Powell A.J."/>
            <person name="Barry K."/>
            <person name="Miller A.N."/>
            <person name="Grigoriev I.V."/>
            <person name="Debuchy R."/>
            <person name="Gladieux P."/>
            <person name="Thoren M.H."/>
            <person name="Johannesson H."/>
        </authorList>
    </citation>
    <scope>NUCLEOTIDE SEQUENCE</scope>
    <source>
        <strain evidence="2">8032-3</strain>
    </source>
</reference>
<keyword evidence="3" id="KW-1185">Reference proteome</keyword>
<dbReference type="Pfam" id="PF06985">
    <property type="entry name" value="HET"/>
    <property type="match status" value="1"/>
</dbReference>
<proteinExistence type="predicted"/>
<dbReference type="PANTHER" id="PTHR24148">
    <property type="entry name" value="ANKYRIN REPEAT DOMAIN-CONTAINING PROTEIN 39 HOMOLOG-RELATED"/>
    <property type="match status" value="1"/>
</dbReference>
<dbReference type="AlphaFoldDB" id="A0AAJ0FHH2"/>
<dbReference type="InterPro" id="IPR010730">
    <property type="entry name" value="HET"/>
</dbReference>
<evidence type="ECO:0000313" key="2">
    <source>
        <dbReference type="EMBL" id="KAK1763393.1"/>
    </source>
</evidence>
<gene>
    <name evidence="2" type="ORF">QBC33DRAFT_550033</name>
</gene>
<dbReference type="RefSeq" id="XP_060279606.1">
    <property type="nucleotide sequence ID" value="XM_060429037.1"/>
</dbReference>
<dbReference type="InterPro" id="IPR052895">
    <property type="entry name" value="HetReg/Transcr_Mod"/>
</dbReference>
<dbReference type="PANTHER" id="PTHR24148:SF73">
    <property type="entry name" value="HET DOMAIN PROTEIN (AFU_ORTHOLOGUE AFUA_8G01020)"/>
    <property type="match status" value="1"/>
</dbReference>
<dbReference type="Pfam" id="PF26639">
    <property type="entry name" value="Het-6_barrel"/>
    <property type="match status" value="1"/>
</dbReference>
<comment type="caution">
    <text evidence="2">The sequence shown here is derived from an EMBL/GenBank/DDBJ whole genome shotgun (WGS) entry which is preliminary data.</text>
</comment>